<evidence type="ECO:0000313" key="2">
    <source>
        <dbReference type="WBParaSite" id="maker-uti_cns_0004812-snap-gene-0.3-mRNA-1"/>
    </source>
</evidence>
<dbReference type="InterPro" id="IPR001283">
    <property type="entry name" value="CRISP-related"/>
</dbReference>
<evidence type="ECO:0000313" key="1">
    <source>
        <dbReference type="Proteomes" id="UP000095280"/>
    </source>
</evidence>
<dbReference type="Gene3D" id="3.40.33.10">
    <property type="entry name" value="CAP"/>
    <property type="match status" value="1"/>
</dbReference>
<dbReference type="PANTHER" id="PTHR10334">
    <property type="entry name" value="CYSTEINE-RICH SECRETORY PROTEIN-RELATED"/>
    <property type="match status" value="1"/>
</dbReference>
<dbReference type="WBParaSite" id="maker-uti_cns_0004812-snap-gene-0.3-mRNA-1">
    <property type="protein sequence ID" value="maker-uti_cns_0004812-snap-gene-0.3-mRNA-1"/>
    <property type="gene ID" value="maker-uti_cns_0004812-snap-gene-0.3"/>
</dbReference>
<reference evidence="2" key="1">
    <citation type="submission" date="2016-11" db="UniProtKB">
        <authorList>
            <consortium name="WormBaseParasite"/>
        </authorList>
    </citation>
    <scope>IDENTIFICATION</scope>
</reference>
<sequence length="486" mass="52148">MQVQLFVKLLVIVLAELWPLSEATFSNDEKKIMLDTHNQLRQSASPTAAAMGFVTWSNKLEDLALKAAEKCKDDHNYGGEYANLGENIYSGPRTDPREITLAWFTEKSQYDHDTRKCTGKMCGHYTAVMFDVVNELGCAIKKDCSQNKNIVFCEYSHGAGGALYKYGPPCSACPTTRPFCIDGLCANTADPQIKAAVRAFDSTASPTCRLACKNCGKQDTSASQCKCKCDVTVALGPLCESKTSSSTKKCSACYEDPACLNNGVEDNSDLSVCKCNCKSGFTGSRCKIPVAVKDNSVKIVLSDKEFKFISFVVLPPVARSLFNVKLWPLLQAEFAVAINAFCRKDATNYAACCPGKTFPSSSLATVNHVTKTDVKFIDNTVANSIDNSLSLLVYSVVSNSDLCKAGTCGSSSCTDPTEVAQSALLSALKSKKEDISKKIKACCGDVILKEIFVDKSVSSGTGGTSGTGGISSLILLVVQQVALIHL</sequence>
<dbReference type="Pfam" id="PF00188">
    <property type="entry name" value="CAP"/>
    <property type="match status" value="1"/>
</dbReference>
<dbReference type="STRING" id="282301.A0A1I8H756"/>
<organism evidence="1 2">
    <name type="scientific">Macrostomum lignano</name>
    <dbReference type="NCBI Taxonomy" id="282301"/>
    <lineage>
        <taxon>Eukaryota</taxon>
        <taxon>Metazoa</taxon>
        <taxon>Spiralia</taxon>
        <taxon>Lophotrochozoa</taxon>
        <taxon>Platyhelminthes</taxon>
        <taxon>Rhabditophora</taxon>
        <taxon>Macrostomorpha</taxon>
        <taxon>Macrostomida</taxon>
        <taxon>Macrostomidae</taxon>
        <taxon>Macrostomum</taxon>
    </lineage>
</organism>
<keyword evidence="1" id="KW-1185">Reference proteome</keyword>
<proteinExistence type="predicted"/>
<dbReference type="AlphaFoldDB" id="A0A1I8H756"/>
<dbReference type="SUPFAM" id="SSF55797">
    <property type="entry name" value="PR-1-like"/>
    <property type="match status" value="1"/>
</dbReference>
<dbReference type="Proteomes" id="UP000095280">
    <property type="component" value="Unplaced"/>
</dbReference>
<dbReference type="SMART" id="SM00198">
    <property type="entry name" value="SCP"/>
    <property type="match status" value="1"/>
</dbReference>
<accession>A0A1I8H756</accession>
<dbReference type="InterPro" id="IPR035940">
    <property type="entry name" value="CAP_sf"/>
</dbReference>
<dbReference type="OrthoDB" id="674273at2759"/>
<dbReference type="InterPro" id="IPR014044">
    <property type="entry name" value="CAP_dom"/>
</dbReference>
<protein>
    <submittedName>
        <fullName evidence="2">SCP domain-containing protein</fullName>
    </submittedName>
</protein>
<name>A0A1I8H756_9PLAT</name>